<keyword evidence="2 4" id="KW-0727">SH2 domain</keyword>
<feature type="domain" description="SH3" evidence="8">
    <location>
        <begin position="26"/>
        <end position="86"/>
    </location>
</feature>
<dbReference type="InterPro" id="IPR043539">
    <property type="entry name" value="Grb2-like"/>
</dbReference>
<evidence type="ECO:0000259" key="8">
    <source>
        <dbReference type="PROSITE" id="PS50002"/>
    </source>
</evidence>
<dbReference type="InterPro" id="IPR000980">
    <property type="entry name" value="SH2"/>
</dbReference>
<keyword evidence="3" id="KW-0449">Lipoprotein</keyword>
<evidence type="ECO:0008006" key="11">
    <source>
        <dbReference type="Google" id="ProtNLM"/>
    </source>
</evidence>
<protein>
    <recommendedName>
        <fullName evidence="11">SH2 domain-containing protein</fullName>
    </recommendedName>
</protein>
<reference evidence="9" key="1">
    <citation type="journal article" date="2014" name="Nat. Commun.">
        <title>The rainbow trout genome provides novel insights into evolution after whole-genome duplication in vertebrates.</title>
        <authorList>
            <person name="Berthelot C."/>
            <person name="Brunet F."/>
            <person name="Chalopin D."/>
            <person name="Juanchich A."/>
            <person name="Bernard M."/>
            <person name="Noel B."/>
            <person name="Bento P."/>
            <person name="Da Silva C."/>
            <person name="Labadie K."/>
            <person name="Alberti A."/>
            <person name="Aury J.M."/>
            <person name="Louis A."/>
            <person name="Dehais P."/>
            <person name="Bardou P."/>
            <person name="Montfort J."/>
            <person name="Klopp C."/>
            <person name="Cabau C."/>
            <person name="Gaspin C."/>
            <person name="Thorgaard G.H."/>
            <person name="Boussaha M."/>
            <person name="Quillet E."/>
            <person name="Guyomard R."/>
            <person name="Galiana D."/>
            <person name="Bobe J."/>
            <person name="Volff J.N."/>
            <person name="Genet C."/>
            <person name="Wincker P."/>
            <person name="Jaillon O."/>
            <person name="Roest Crollius H."/>
            <person name="Guiguen Y."/>
        </authorList>
    </citation>
    <scope>NUCLEOTIDE SEQUENCE [LARGE SCALE GENOMIC DNA]</scope>
</reference>
<dbReference type="InterPro" id="IPR001452">
    <property type="entry name" value="SH3_domain"/>
</dbReference>
<gene>
    <name evidence="9" type="ORF">GSONMT00065378001</name>
</gene>
<dbReference type="PROSITE" id="PS50002">
    <property type="entry name" value="SH3"/>
    <property type="match status" value="1"/>
</dbReference>
<dbReference type="PaxDb" id="8022-A0A060W8E3"/>
<dbReference type="AlphaFoldDB" id="A0A060W8E3"/>
<dbReference type="Proteomes" id="UP000193380">
    <property type="component" value="Unassembled WGS sequence"/>
</dbReference>
<dbReference type="Pfam" id="PF00017">
    <property type="entry name" value="SH2"/>
    <property type="match status" value="1"/>
</dbReference>
<evidence type="ECO:0000259" key="7">
    <source>
        <dbReference type="PROSITE" id="PS50001"/>
    </source>
</evidence>
<organism evidence="9 10">
    <name type="scientific">Oncorhynchus mykiss</name>
    <name type="common">Rainbow trout</name>
    <name type="synonym">Salmo gairdneri</name>
    <dbReference type="NCBI Taxonomy" id="8022"/>
    <lineage>
        <taxon>Eukaryota</taxon>
        <taxon>Metazoa</taxon>
        <taxon>Chordata</taxon>
        <taxon>Craniata</taxon>
        <taxon>Vertebrata</taxon>
        <taxon>Euteleostomi</taxon>
        <taxon>Actinopterygii</taxon>
        <taxon>Neopterygii</taxon>
        <taxon>Teleostei</taxon>
        <taxon>Protacanthopterygii</taxon>
        <taxon>Salmoniformes</taxon>
        <taxon>Salmonidae</taxon>
        <taxon>Salmoninae</taxon>
        <taxon>Oncorhynchus</taxon>
    </lineage>
</organism>
<dbReference type="InterPro" id="IPR036028">
    <property type="entry name" value="SH3-like_dom_sf"/>
</dbReference>
<feature type="domain" description="SH2" evidence="7">
    <location>
        <begin position="88"/>
        <end position="186"/>
    </location>
</feature>
<dbReference type="SMART" id="SM00326">
    <property type="entry name" value="SH3"/>
    <property type="match status" value="1"/>
</dbReference>
<dbReference type="EMBL" id="FR904383">
    <property type="protein sequence ID" value="CDQ61524.1"/>
    <property type="molecule type" value="Genomic_DNA"/>
</dbReference>
<evidence type="ECO:0000313" key="10">
    <source>
        <dbReference type="Proteomes" id="UP000193380"/>
    </source>
</evidence>
<dbReference type="PANTHER" id="PTHR46037">
    <property type="entry name" value="PROTEIN ENHANCER OF SEVENLESS 2B"/>
    <property type="match status" value="1"/>
</dbReference>
<dbReference type="Gene3D" id="2.30.30.40">
    <property type="entry name" value="SH3 Domains"/>
    <property type="match status" value="1"/>
</dbReference>
<evidence type="ECO:0000256" key="4">
    <source>
        <dbReference type="PROSITE-ProRule" id="PRU00191"/>
    </source>
</evidence>
<dbReference type="Gene3D" id="3.30.505.10">
    <property type="entry name" value="SH2 domain"/>
    <property type="match status" value="1"/>
</dbReference>
<proteinExistence type="predicted"/>
<evidence type="ECO:0000256" key="6">
    <source>
        <dbReference type="SAM" id="MobiDB-lite"/>
    </source>
</evidence>
<reference evidence="9" key="2">
    <citation type="submission" date="2014-03" db="EMBL/GenBank/DDBJ databases">
        <authorList>
            <person name="Genoscope - CEA"/>
        </authorList>
    </citation>
    <scope>NUCLEOTIDE SEQUENCE</scope>
</reference>
<dbReference type="STRING" id="8022.A0A060W8E3"/>
<dbReference type="PRINTS" id="PR00401">
    <property type="entry name" value="SH2DOMAIN"/>
</dbReference>
<accession>A0A060W8E3</accession>
<dbReference type="SUPFAM" id="SSF55550">
    <property type="entry name" value="SH2 domain"/>
    <property type="match status" value="1"/>
</dbReference>
<evidence type="ECO:0000256" key="5">
    <source>
        <dbReference type="PROSITE-ProRule" id="PRU00192"/>
    </source>
</evidence>
<evidence type="ECO:0000256" key="1">
    <source>
        <dbReference type="ARBA" id="ARBA00022443"/>
    </source>
</evidence>
<name>A0A060W8E3_ONCMY</name>
<keyword evidence="1 5" id="KW-0728">SH3 domain</keyword>
<dbReference type="InterPro" id="IPR036860">
    <property type="entry name" value="SH2_dom_sf"/>
</dbReference>
<dbReference type="PROSITE" id="PS50001">
    <property type="entry name" value="SH2"/>
    <property type="match status" value="1"/>
</dbReference>
<evidence type="ECO:0000256" key="2">
    <source>
        <dbReference type="ARBA" id="ARBA00022999"/>
    </source>
</evidence>
<dbReference type="SMART" id="SM00252">
    <property type="entry name" value="SH2"/>
    <property type="match status" value="1"/>
</dbReference>
<evidence type="ECO:0000256" key="3">
    <source>
        <dbReference type="ARBA" id="ARBA00023288"/>
    </source>
</evidence>
<dbReference type="Pfam" id="PF00018">
    <property type="entry name" value="SH3_1"/>
    <property type="match status" value="1"/>
</dbReference>
<evidence type="ECO:0000313" key="9">
    <source>
        <dbReference type="EMBL" id="CDQ61524.1"/>
    </source>
</evidence>
<sequence>MGNCPVKVRSSMPTLENPTEPAMSDNNRPMVVSLYDFPSQDPLESSIRMGERLTVLSDDGDFWMVRSTTTGNESYIPSHYTAKVINRWQYNGISRLNAEELLLMPHNYTGAFLIRQSQTNTDSYSLSVLGRTDSSYMGTVKHYRIRRLQNGWFYISPSLTFYTLGQLVEHYSESADGLCCLLREPCIIQGSNNTTMTRPYPKAIRRPTLNWKDVDRWGTFLNPPSTIFCVPSDLHTTYLTICQYDMMCHAIAMQLTAFDCFVSMVSYHGQPLNYKNKIVKTYKTMDAVVFSHLAHKEKASHVKTIFKSYH</sequence>
<feature type="region of interest" description="Disordered" evidence="6">
    <location>
        <begin position="1"/>
        <end position="27"/>
    </location>
</feature>
<dbReference type="SUPFAM" id="SSF50044">
    <property type="entry name" value="SH3-domain"/>
    <property type="match status" value="1"/>
</dbReference>